<reference evidence="5 6" key="1">
    <citation type="journal article" date="2023" name="BMC Biotechnol.">
        <title>Vitis rotundifolia cv Carlos genome sequencing.</title>
        <authorList>
            <person name="Huff M."/>
            <person name="Hulse-Kemp A."/>
            <person name="Scheffler B."/>
            <person name="Youngblood R."/>
            <person name="Simpson S."/>
            <person name="Babiker E."/>
            <person name="Staton M."/>
        </authorList>
    </citation>
    <scope>NUCLEOTIDE SEQUENCE [LARGE SCALE GENOMIC DNA]</scope>
    <source>
        <tissue evidence="5">Leaf</tissue>
    </source>
</reference>
<accession>A0AA38Z733</accession>
<dbReference type="InterPro" id="IPR002372">
    <property type="entry name" value="PQQ_rpt_dom"/>
</dbReference>
<dbReference type="InterPro" id="IPR018391">
    <property type="entry name" value="PQQ_b-propeller_rpt"/>
</dbReference>
<organism evidence="5 6">
    <name type="scientific">Vitis rotundifolia</name>
    <name type="common">Muscadine grape</name>
    <dbReference type="NCBI Taxonomy" id="103349"/>
    <lineage>
        <taxon>Eukaryota</taxon>
        <taxon>Viridiplantae</taxon>
        <taxon>Streptophyta</taxon>
        <taxon>Embryophyta</taxon>
        <taxon>Tracheophyta</taxon>
        <taxon>Spermatophyta</taxon>
        <taxon>Magnoliopsida</taxon>
        <taxon>eudicotyledons</taxon>
        <taxon>Gunneridae</taxon>
        <taxon>Pentapetalae</taxon>
        <taxon>rosids</taxon>
        <taxon>Vitales</taxon>
        <taxon>Vitaceae</taxon>
        <taxon>Viteae</taxon>
        <taxon>Vitis</taxon>
    </lineage>
</organism>
<comment type="caution">
    <text evidence="5">The sequence shown here is derived from an EMBL/GenBank/DDBJ whole genome shotgun (WGS) entry which is preliminary data.</text>
</comment>
<dbReference type="SMART" id="SM00564">
    <property type="entry name" value="PQQ"/>
    <property type="match status" value="3"/>
</dbReference>
<evidence type="ECO:0000256" key="2">
    <source>
        <dbReference type="ARBA" id="ARBA00008156"/>
    </source>
</evidence>
<gene>
    <name evidence="5" type="ORF">PVL29_019273</name>
</gene>
<keyword evidence="6" id="KW-1185">Reference proteome</keyword>
<dbReference type="SUPFAM" id="SSF50998">
    <property type="entry name" value="Quinoprotein alcohol dehydrogenase-like"/>
    <property type="match status" value="1"/>
</dbReference>
<dbReference type="Gene3D" id="2.140.10.10">
    <property type="entry name" value="Quinoprotein alcohol dehydrogenase-like superfamily"/>
    <property type="match status" value="1"/>
</dbReference>
<dbReference type="InterPro" id="IPR011047">
    <property type="entry name" value="Quinoprotein_ADH-like_sf"/>
</dbReference>
<evidence type="ECO:0000313" key="5">
    <source>
        <dbReference type="EMBL" id="KAJ9683631.1"/>
    </source>
</evidence>
<evidence type="ECO:0000313" key="6">
    <source>
        <dbReference type="Proteomes" id="UP001168098"/>
    </source>
</evidence>
<dbReference type="AlphaFoldDB" id="A0AA38Z733"/>
<dbReference type="GO" id="GO:0016491">
    <property type="term" value="F:oxidoreductase activity"/>
    <property type="evidence" value="ECO:0007669"/>
    <property type="project" value="UniProtKB-KW"/>
</dbReference>
<dbReference type="PANTHER" id="PTHR32303:SF10">
    <property type="entry name" value="OUTER MEMBRANE PROTEIN ASSEMBLY FACTOR BAMB"/>
    <property type="match status" value="1"/>
</dbReference>
<comment type="cofactor">
    <cofactor evidence="1">
        <name>pyrroloquinoline quinone</name>
        <dbReference type="ChEBI" id="CHEBI:58442"/>
    </cofactor>
</comment>
<protein>
    <recommendedName>
        <fullName evidence="4">Pyrrolo-quinoline quinone repeat domain-containing protein</fullName>
    </recommendedName>
</protein>
<dbReference type="Proteomes" id="UP001168098">
    <property type="component" value="Unassembled WGS sequence"/>
</dbReference>
<comment type="similarity">
    <text evidence="2">Belongs to the bacterial PQQ dehydrogenase family.</text>
</comment>
<keyword evidence="3" id="KW-0560">Oxidoreductase</keyword>
<sequence>MMLSIYVNGTMRDIVTAVQKSGFAWALDRKNGSLVWATEAGPGGLSGGGTWGAATDGIRVYTNIVNSDSKNFTLKPSEKNTTAGGWVAMEAGTGKILWSTANPSNATSNGPVTIANGVLFAGSTHATGTVYAMDAASGKILWSHNTGATVFGGASVSSGCIYVGSGYHVNIGSFFPFTSGTSLFAFCVA</sequence>
<evidence type="ECO:0000256" key="1">
    <source>
        <dbReference type="ARBA" id="ARBA00001931"/>
    </source>
</evidence>
<name>A0AA38Z733_VITRO</name>
<proteinExistence type="inferred from homology"/>
<dbReference type="Pfam" id="PF13360">
    <property type="entry name" value="PQQ_2"/>
    <property type="match status" value="1"/>
</dbReference>
<evidence type="ECO:0000259" key="4">
    <source>
        <dbReference type="Pfam" id="PF13360"/>
    </source>
</evidence>
<dbReference type="PANTHER" id="PTHR32303">
    <property type="entry name" value="QUINOPROTEIN ALCOHOL DEHYDROGENASE (CYTOCHROME C)"/>
    <property type="match status" value="1"/>
</dbReference>
<evidence type="ECO:0000256" key="3">
    <source>
        <dbReference type="ARBA" id="ARBA00023002"/>
    </source>
</evidence>
<feature type="domain" description="Pyrrolo-quinoline quinone repeat" evidence="4">
    <location>
        <begin position="85"/>
        <end position="163"/>
    </location>
</feature>
<dbReference type="EMBL" id="JARBHA010000014">
    <property type="protein sequence ID" value="KAJ9683631.1"/>
    <property type="molecule type" value="Genomic_DNA"/>
</dbReference>